<proteinExistence type="predicted"/>
<accession>G5JK42</accession>
<evidence type="ECO:0000313" key="4">
    <source>
        <dbReference type="EMBL" id="EHJ07447.1"/>
    </source>
</evidence>
<evidence type="ECO:0000256" key="1">
    <source>
        <dbReference type="SAM" id="Coils"/>
    </source>
</evidence>
<feature type="transmembrane region" description="Helical" evidence="3">
    <location>
        <begin position="643"/>
        <end position="663"/>
    </location>
</feature>
<gene>
    <name evidence="4" type="ORF">SS7213T_09267</name>
</gene>
<feature type="compositionally biased region" description="Basic and acidic residues" evidence="2">
    <location>
        <begin position="100"/>
        <end position="131"/>
    </location>
</feature>
<sequence>MANIHSHPFKFYVKLTCSAMILSSSLMTVNISNHDAHAEDNQRTAVDEQVRDKQLEQDIKNAKNDISKMAHLTDNKKAQFKKKLEKVTSSSDIDDIVQQAKDDNKAKQQDTTKDDNDKSASEVDSTKAKSDDTEEKLDQFLADLDELNDKVDSSQQKEMIEDKTSASPKEATKERGATDDHAERDDVSDKVDQALSDLDKIDQATKEENQSSNTSETNTQNHKAQSYDEASTNDNDNDVSKDGAQDTIKNQDIIKDLSKEDVLFNKNEDKANNISQQLQGSDKINYNLASKMTHDTNQPAKQYTLRKLNALQNLDKQINKSDLSASDKATLKKEVTNTKQSIARQRQIILQQLANTKNKEQAVQNIVNSVFSKNEADRILKNITTTNQTDQQIADQIAHHIDGLTLNNSDDILKAMLDQSKDKEQLISQLLATKLSSKEAQSLAKQFVDKKLTNGQIVDQLKRHFISSGKATADDILQEVINNAKDKRQAIETILATRIEQGKAKLLADLITKAEQDQSKILNLVKAALNGKADDLLQLQQRLNQTKQNINGILSPITNRPSLLDRVNHRNSSDHLGQLSNVLNDGAGLLGGHSILDDIPDLPTPTPEDTLTLGSGDGLLSGLLDDDGNISLPKTGEAIKHHWLPLSVILLSAGLAIIALNRYNRRKHS</sequence>
<dbReference type="EMBL" id="AEUN01000469">
    <property type="protein sequence ID" value="EHJ07447.1"/>
    <property type="molecule type" value="Genomic_DNA"/>
</dbReference>
<organism evidence="4 5">
    <name type="scientific">Staphylococcus simiae CCM 7213 = CCUG 51256</name>
    <dbReference type="NCBI Taxonomy" id="911238"/>
    <lineage>
        <taxon>Bacteria</taxon>
        <taxon>Bacillati</taxon>
        <taxon>Bacillota</taxon>
        <taxon>Bacilli</taxon>
        <taxon>Bacillales</taxon>
        <taxon>Staphylococcaceae</taxon>
        <taxon>Staphylococcus</taxon>
    </lineage>
</organism>
<keyword evidence="3" id="KW-0812">Transmembrane</keyword>
<evidence type="ECO:0000313" key="5">
    <source>
        <dbReference type="Proteomes" id="UP000005413"/>
    </source>
</evidence>
<protein>
    <submittedName>
        <fullName evidence="4">Putative surface anchored protein</fullName>
    </submittedName>
</protein>
<dbReference type="AlphaFoldDB" id="G5JK42"/>
<feature type="compositionally biased region" description="Polar residues" evidence="2">
    <location>
        <begin position="210"/>
        <end position="234"/>
    </location>
</feature>
<dbReference type="PATRIC" id="fig|911238.3.peg.1616"/>
<comment type="caution">
    <text evidence="4">The sequence shown here is derived from an EMBL/GenBank/DDBJ whole genome shotgun (WGS) entry which is preliminary data.</text>
</comment>
<dbReference type="OrthoDB" id="2413648at2"/>
<keyword evidence="3" id="KW-1133">Transmembrane helix</keyword>
<dbReference type="Gene3D" id="1.20.5.420">
    <property type="entry name" value="Immunoglobulin FC, subunit C"/>
    <property type="match status" value="1"/>
</dbReference>
<feature type="compositionally biased region" description="Basic and acidic residues" evidence="2">
    <location>
        <begin position="158"/>
        <end position="209"/>
    </location>
</feature>
<feature type="coiled-coil region" evidence="1">
    <location>
        <begin position="45"/>
        <end position="72"/>
    </location>
</feature>
<dbReference type="RefSeq" id="WP_002464546.1">
    <property type="nucleotide sequence ID" value="NZ_AEUN01000469.1"/>
</dbReference>
<keyword evidence="5" id="KW-1185">Reference proteome</keyword>
<evidence type="ECO:0000256" key="3">
    <source>
        <dbReference type="SAM" id="Phobius"/>
    </source>
</evidence>
<keyword evidence="1" id="KW-0175">Coiled coil</keyword>
<reference evidence="4 5" key="1">
    <citation type="journal article" date="2012" name="BMC Genomics">
        <title>Comparative genomic analysis of the genus Staphylococcus including Staphylococcus aureus and its newly described sister species Staphylococcus simiae.</title>
        <authorList>
            <person name="Suzuki H."/>
            <person name="Lefebure T."/>
            <person name="Pavinski Bitar P."/>
            <person name="Stanhope M.J."/>
        </authorList>
    </citation>
    <scope>NUCLEOTIDE SEQUENCE [LARGE SCALE GENOMIC DNA]</scope>
    <source>
        <strain evidence="4 5">CCM 7213</strain>
    </source>
</reference>
<evidence type="ECO:0000256" key="2">
    <source>
        <dbReference type="SAM" id="MobiDB-lite"/>
    </source>
</evidence>
<dbReference type="Proteomes" id="UP000005413">
    <property type="component" value="Unassembled WGS sequence"/>
</dbReference>
<keyword evidence="3" id="KW-0472">Membrane</keyword>
<name>G5JK42_9STAP</name>
<feature type="region of interest" description="Disordered" evidence="2">
    <location>
        <begin position="88"/>
        <end position="247"/>
    </location>
</feature>